<gene>
    <name evidence="2" type="ORF">ACFSCX_25520</name>
</gene>
<keyword evidence="1" id="KW-0472">Membrane</keyword>
<keyword evidence="1" id="KW-1133">Transmembrane helix</keyword>
<comment type="caution">
    <text evidence="2">The sequence shown here is derived from an EMBL/GenBank/DDBJ whole genome shotgun (WGS) entry which is preliminary data.</text>
</comment>
<name>A0ABW4LY91_9BACI</name>
<proteinExistence type="predicted"/>
<sequence>MNEKVFTPKTTGVLSIMSMVYVIVLMAGTILNIYKDDGLENWFMFLKVSSLYILACSILFFAIKSQRIILNNDEITLKQLGLTRHKIQYRHIEQVRKGKMNGSPIMEIETRVNGCQKVSPMPFLPFETDWKDIIRKLQEECGKEVVGEMTIRRAKGELRTWKE</sequence>
<evidence type="ECO:0000313" key="2">
    <source>
        <dbReference type="EMBL" id="MFD1739829.1"/>
    </source>
</evidence>
<evidence type="ECO:0008006" key="4">
    <source>
        <dbReference type="Google" id="ProtNLM"/>
    </source>
</evidence>
<evidence type="ECO:0000313" key="3">
    <source>
        <dbReference type="Proteomes" id="UP001597214"/>
    </source>
</evidence>
<dbReference type="RefSeq" id="WP_377931094.1">
    <property type="nucleotide sequence ID" value="NZ_JBHUEM010000060.1"/>
</dbReference>
<keyword evidence="1" id="KW-0812">Transmembrane</keyword>
<feature type="transmembrane region" description="Helical" evidence="1">
    <location>
        <begin position="12"/>
        <end position="31"/>
    </location>
</feature>
<organism evidence="2 3">
    <name type="scientific">Bacillus salitolerans</name>
    <dbReference type="NCBI Taxonomy" id="1437434"/>
    <lineage>
        <taxon>Bacteria</taxon>
        <taxon>Bacillati</taxon>
        <taxon>Bacillota</taxon>
        <taxon>Bacilli</taxon>
        <taxon>Bacillales</taxon>
        <taxon>Bacillaceae</taxon>
        <taxon>Bacillus</taxon>
    </lineage>
</organism>
<dbReference type="Proteomes" id="UP001597214">
    <property type="component" value="Unassembled WGS sequence"/>
</dbReference>
<evidence type="ECO:0000256" key="1">
    <source>
        <dbReference type="SAM" id="Phobius"/>
    </source>
</evidence>
<protein>
    <recommendedName>
        <fullName evidence="4">PH domain-containing protein</fullName>
    </recommendedName>
</protein>
<feature type="transmembrane region" description="Helical" evidence="1">
    <location>
        <begin position="43"/>
        <end position="63"/>
    </location>
</feature>
<keyword evidence="3" id="KW-1185">Reference proteome</keyword>
<reference evidence="3" key="1">
    <citation type="journal article" date="2019" name="Int. J. Syst. Evol. Microbiol.">
        <title>The Global Catalogue of Microorganisms (GCM) 10K type strain sequencing project: providing services to taxonomists for standard genome sequencing and annotation.</title>
        <authorList>
            <consortium name="The Broad Institute Genomics Platform"/>
            <consortium name="The Broad Institute Genome Sequencing Center for Infectious Disease"/>
            <person name="Wu L."/>
            <person name="Ma J."/>
        </authorList>
    </citation>
    <scope>NUCLEOTIDE SEQUENCE [LARGE SCALE GENOMIC DNA]</scope>
    <source>
        <strain evidence="3">CCUG 49339</strain>
    </source>
</reference>
<dbReference type="EMBL" id="JBHUEM010000060">
    <property type="protein sequence ID" value="MFD1739829.1"/>
    <property type="molecule type" value="Genomic_DNA"/>
</dbReference>
<accession>A0ABW4LY91</accession>